<gene>
    <name evidence="2" type="ORF">H7849_07475</name>
</gene>
<dbReference type="EMBL" id="CP060394">
    <property type="protein sequence ID" value="QNI33751.1"/>
    <property type="molecule type" value="Genomic_DNA"/>
</dbReference>
<feature type="signal peptide" evidence="1">
    <location>
        <begin position="1"/>
        <end position="23"/>
    </location>
</feature>
<accession>A0A7G8BMI1</accession>
<feature type="chain" id="PRO_5028934892" evidence="1">
    <location>
        <begin position="24"/>
        <end position="137"/>
    </location>
</feature>
<keyword evidence="3" id="KW-1185">Reference proteome</keyword>
<dbReference type="RefSeq" id="WP_186745372.1">
    <property type="nucleotide sequence ID" value="NZ_CP060394.1"/>
</dbReference>
<keyword evidence="1" id="KW-0732">Signal</keyword>
<evidence type="ECO:0000313" key="2">
    <source>
        <dbReference type="EMBL" id="QNI33751.1"/>
    </source>
</evidence>
<organism evidence="2 3">
    <name type="scientific">Alloacidobacterium dinghuense</name>
    <dbReference type="NCBI Taxonomy" id="2763107"/>
    <lineage>
        <taxon>Bacteria</taxon>
        <taxon>Pseudomonadati</taxon>
        <taxon>Acidobacteriota</taxon>
        <taxon>Terriglobia</taxon>
        <taxon>Terriglobales</taxon>
        <taxon>Acidobacteriaceae</taxon>
        <taxon>Alloacidobacterium</taxon>
    </lineage>
</organism>
<dbReference type="AlphaFoldDB" id="A0A7G8BMI1"/>
<reference evidence="2 3" key="1">
    <citation type="submission" date="2020-08" db="EMBL/GenBank/DDBJ databases">
        <title>Edaphobacter telluris sp. nov. and Acidobacterium dinghuensis sp. nov., two acidobacteria isolated from forest soil.</title>
        <authorList>
            <person name="Fu J."/>
            <person name="Qiu L."/>
        </authorList>
    </citation>
    <scope>NUCLEOTIDE SEQUENCE [LARGE SCALE GENOMIC DNA]</scope>
    <source>
        <strain evidence="2">4Y35</strain>
    </source>
</reference>
<proteinExistence type="predicted"/>
<name>A0A7G8BMI1_9BACT</name>
<sequence length="137" mass="15268">MKRIVAIIFFALAVMVTVGTASAQQHKIRVTIPFDFNAGNTKLPAGTYTISSTDLIAVVIQNHEHTVTLLRTSPVEDNRSEFGKVVFDKSGDQYFLRKILASYAHLNLELPTSRSEKSTRLNHASLRADHQVFIALK</sequence>
<dbReference type="KEGG" id="adin:H7849_07475"/>
<protein>
    <submittedName>
        <fullName evidence="2">Uncharacterized protein</fullName>
    </submittedName>
</protein>
<dbReference type="Proteomes" id="UP000515312">
    <property type="component" value="Chromosome"/>
</dbReference>
<evidence type="ECO:0000313" key="3">
    <source>
        <dbReference type="Proteomes" id="UP000515312"/>
    </source>
</evidence>
<evidence type="ECO:0000256" key="1">
    <source>
        <dbReference type="SAM" id="SignalP"/>
    </source>
</evidence>